<feature type="domain" description="BESS" evidence="4">
    <location>
        <begin position="192"/>
        <end position="231"/>
    </location>
</feature>
<dbReference type="InterPro" id="IPR004210">
    <property type="entry name" value="BESS_motif"/>
</dbReference>
<accession>A0A023EWP8</accession>
<evidence type="ECO:0000313" key="5">
    <source>
        <dbReference type="EMBL" id="JAC13765.1"/>
    </source>
</evidence>
<dbReference type="Pfam" id="PF10545">
    <property type="entry name" value="MADF_DNA_bdg"/>
    <property type="match status" value="1"/>
</dbReference>
<dbReference type="InterPro" id="IPR039353">
    <property type="entry name" value="TF_Adf1"/>
</dbReference>
<dbReference type="GO" id="GO:0005634">
    <property type="term" value="C:nucleus"/>
    <property type="evidence" value="ECO:0007669"/>
    <property type="project" value="UniProtKB-SubCell"/>
</dbReference>
<feature type="compositionally biased region" description="Acidic residues" evidence="2">
    <location>
        <begin position="117"/>
        <end position="136"/>
    </location>
</feature>
<dbReference type="PANTHER" id="PTHR12243:SF69">
    <property type="entry name" value="SI:CH73-59F11.3"/>
    <property type="match status" value="1"/>
</dbReference>
<reference evidence="5" key="1">
    <citation type="journal article" date="2014" name="PLoS Negl. Trop. Dis.">
        <title>An updated insight into the Sialotranscriptome of Triatoma infestans: developmental stage and geographic variations.</title>
        <authorList>
            <person name="Schwarz A."/>
            <person name="Medrano-Mercado N."/>
            <person name="Schaub G.A."/>
            <person name="Struchiner C.J."/>
            <person name="Bargues M.D."/>
            <person name="Levy M.Z."/>
            <person name="Ribeiro J.M."/>
        </authorList>
    </citation>
    <scope>NUCLEOTIDE SEQUENCE</scope>
    <source>
        <strain evidence="5">Chile</strain>
        <tissue evidence="5">Salivary glands</tissue>
    </source>
</reference>
<evidence type="ECO:0000256" key="2">
    <source>
        <dbReference type="SAM" id="MobiDB-lite"/>
    </source>
</evidence>
<proteinExistence type="evidence at transcript level"/>
<name>A0A023EWP8_TRIIF</name>
<evidence type="ECO:0000256" key="1">
    <source>
        <dbReference type="PROSITE-ProRule" id="PRU00371"/>
    </source>
</evidence>
<evidence type="ECO:0000259" key="3">
    <source>
        <dbReference type="PROSITE" id="PS51029"/>
    </source>
</evidence>
<evidence type="ECO:0000259" key="4">
    <source>
        <dbReference type="PROSITE" id="PS51031"/>
    </source>
</evidence>
<dbReference type="GO" id="GO:0005667">
    <property type="term" value="C:transcription regulator complex"/>
    <property type="evidence" value="ECO:0007669"/>
    <property type="project" value="TreeGrafter"/>
</dbReference>
<dbReference type="AlphaFoldDB" id="A0A023EWP8"/>
<protein>
    <submittedName>
        <fullName evidence="5">Putative alcohol dehydrogenase transcription factor myb/sant-like protein</fullName>
    </submittedName>
</protein>
<dbReference type="PANTHER" id="PTHR12243">
    <property type="entry name" value="MADF DOMAIN TRANSCRIPTION FACTOR"/>
    <property type="match status" value="1"/>
</dbReference>
<dbReference type="InterPro" id="IPR006578">
    <property type="entry name" value="MADF-dom"/>
</dbReference>
<keyword evidence="1" id="KW-0539">Nucleus</keyword>
<sequence>EKLISLIEQRPAIWNTLCPDYSNKIIKSERWMEVGREFVEGFDNYSELERENITRELQKRWKSLRSSFTRELARRQSLKPGERLGRKPYIYFERLNFLLPVVTNRSGTQPAPAGTLDADEDEPNEEENEAEEEEEEMHIEEMITPMERTVPKTGIEISQPPKKKAKHDVIDDMFESLQKTLALRTAQHINEQDEDRLFLLSLVKEIKAIPPEKRLLAKSEVLQLLHRYQMHPNTGSFQNSMPPYTSGYQYITTSDANVNTRISPSDNSIDLANHSLKTEY</sequence>
<dbReference type="PROSITE" id="PS51031">
    <property type="entry name" value="BESS"/>
    <property type="match status" value="1"/>
</dbReference>
<dbReference type="GO" id="GO:0003677">
    <property type="term" value="F:DNA binding"/>
    <property type="evidence" value="ECO:0007669"/>
    <property type="project" value="InterPro"/>
</dbReference>
<feature type="region of interest" description="Disordered" evidence="2">
    <location>
        <begin position="106"/>
        <end position="136"/>
    </location>
</feature>
<feature type="domain" description="MADF" evidence="3">
    <location>
        <begin position="2"/>
        <end position="103"/>
    </location>
</feature>
<organism evidence="5">
    <name type="scientific">Triatoma infestans</name>
    <name type="common">Assassin bug</name>
    <dbReference type="NCBI Taxonomy" id="30076"/>
    <lineage>
        <taxon>Eukaryota</taxon>
        <taxon>Metazoa</taxon>
        <taxon>Ecdysozoa</taxon>
        <taxon>Arthropoda</taxon>
        <taxon>Hexapoda</taxon>
        <taxon>Insecta</taxon>
        <taxon>Pterygota</taxon>
        <taxon>Neoptera</taxon>
        <taxon>Paraneoptera</taxon>
        <taxon>Hemiptera</taxon>
        <taxon>Heteroptera</taxon>
        <taxon>Panheteroptera</taxon>
        <taxon>Cimicomorpha</taxon>
        <taxon>Reduviidae</taxon>
        <taxon>Triatominae</taxon>
        <taxon>Triatoma</taxon>
    </lineage>
</organism>
<comment type="subcellular location">
    <subcellularLocation>
        <location evidence="1">Nucleus</location>
    </subcellularLocation>
</comment>
<dbReference type="SMART" id="SM00595">
    <property type="entry name" value="MADF"/>
    <property type="match status" value="1"/>
</dbReference>
<dbReference type="Pfam" id="PF02944">
    <property type="entry name" value="BESS"/>
    <property type="match status" value="1"/>
</dbReference>
<dbReference type="GO" id="GO:0006357">
    <property type="term" value="P:regulation of transcription by RNA polymerase II"/>
    <property type="evidence" value="ECO:0007669"/>
    <property type="project" value="TreeGrafter"/>
</dbReference>
<feature type="non-terminal residue" evidence="5">
    <location>
        <position position="1"/>
    </location>
</feature>
<dbReference type="EMBL" id="GBBI01004947">
    <property type="protein sequence ID" value="JAC13765.1"/>
    <property type="molecule type" value="mRNA"/>
</dbReference>
<dbReference type="PROSITE" id="PS51029">
    <property type="entry name" value="MADF"/>
    <property type="match status" value="1"/>
</dbReference>